<evidence type="ECO:0000313" key="6">
    <source>
        <dbReference type="Proteomes" id="UP000604481"/>
    </source>
</evidence>
<organism evidence="5 6">
    <name type="scientific">Chitinilyticum piscinae</name>
    <dbReference type="NCBI Taxonomy" id="2866724"/>
    <lineage>
        <taxon>Bacteria</taxon>
        <taxon>Pseudomonadati</taxon>
        <taxon>Pseudomonadota</taxon>
        <taxon>Betaproteobacteria</taxon>
        <taxon>Neisseriales</taxon>
        <taxon>Chitinibacteraceae</taxon>
        <taxon>Chitinilyticum</taxon>
    </lineage>
</organism>
<dbReference type="InterPro" id="IPR036249">
    <property type="entry name" value="Thioredoxin-like_sf"/>
</dbReference>
<evidence type="ECO:0000256" key="2">
    <source>
        <dbReference type="ARBA" id="ARBA00023002"/>
    </source>
</evidence>
<dbReference type="PANTHER" id="PTHR30041">
    <property type="entry name" value="ARSENATE REDUCTASE"/>
    <property type="match status" value="1"/>
</dbReference>
<dbReference type="EMBL" id="JADFUA010000001">
    <property type="protein sequence ID" value="MBE9608374.1"/>
    <property type="molecule type" value="Genomic_DNA"/>
</dbReference>
<comment type="caution">
    <text evidence="5">The sequence shown here is derived from an EMBL/GenBank/DDBJ whole genome shotgun (WGS) entry which is preliminary data.</text>
</comment>
<dbReference type="PANTHER" id="PTHR30041:SF4">
    <property type="entry name" value="ARSENATE REDUCTASE"/>
    <property type="match status" value="1"/>
</dbReference>
<evidence type="ECO:0000256" key="4">
    <source>
        <dbReference type="RuleBase" id="RU362029"/>
    </source>
</evidence>
<accession>A0A8J7K9M1</accession>
<dbReference type="NCBIfam" id="TIGR00014">
    <property type="entry name" value="arsC"/>
    <property type="match status" value="1"/>
</dbReference>
<dbReference type="RefSeq" id="WP_194114864.1">
    <property type="nucleotide sequence ID" value="NZ_JADFUA010000001.1"/>
</dbReference>
<dbReference type="InterPro" id="IPR006659">
    <property type="entry name" value="Arsenate_reductase"/>
</dbReference>
<comment type="catalytic activity">
    <reaction evidence="4">
        <text>[glutaredoxin]-dithiol + arsenate + glutathione + H(+) = glutathionyl-S-S-[glutaredoxin] + arsenite + H2O</text>
        <dbReference type="Rhea" id="RHEA:22016"/>
        <dbReference type="Rhea" id="RHEA-COMP:10729"/>
        <dbReference type="Rhea" id="RHEA-COMP:17668"/>
        <dbReference type="ChEBI" id="CHEBI:15377"/>
        <dbReference type="ChEBI" id="CHEBI:15378"/>
        <dbReference type="ChEBI" id="CHEBI:29242"/>
        <dbReference type="ChEBI" id="CHEBI:29950"/>
        <dbReference type="ChEBI" id="CHEBI:48597"/>
        <dbReference type="ChEBI" id="CHEBI:57925"/>
        <dbReference type="ChEBI" id="CHEBI:146199"/>
        <dbReference type="EC" id="1.20.4.1"/>
    </reaction>
</comment>
<dbReference type="GO" id="GO:0008794">
    <property type="term" value="F:arsenate reductase (glutaredoxin) activity"/>
    <property type="evidence" value="ECO:0007669"/>
    <property type="project" value="UniProtKB-UniRule"/>
</dbReference>
<evidence type="ECO:0000313" key="5">
    <source>
        <dbReference type="EMBL" id="MBE9608374.1"/>
    </source>
</evidence>
<evidence type="ECO:0000256" key="3">
    <source>
        <dbReference type="PROSITE-ProRule" id="PRU01282"/>
    </source>
</evidence>
<dbReference type="Gene3D" id="3.40.30.10">
    <property type="entry name" value="Glutaredoxin"/>
    <property type="match status" value="1"/>
</dbReference>
<dbReference type="InterPro" id="IPR006660">
    <property type="entry name" value="Arsenate_reductase-like"/>
</dbReference>
<keyword evidence="6" id="KW-1185">Reference proteome</keyword>
<dbReference type="Proteomes" id="UP000604481">
    <property type="component" value="Unassembled WGS sequence"/>
</dbReference>
<dbReference type="Pfam" id="PF03960">
    <property type="entry name" value="ArsC"/>
    <property type="match status" value="1"/>
</dbReference>
<dbReference type="AlphaFoldDB" id="A0A8J7K9M1"/>
<evidence type="ECO:0000256" key="1">
    <source>
        <dbReference type="ARBA" id="ARBA00007198"/>
    </source>
</evidence>
<reference evidence="5 6" key="1">
    <citation type="submission" date="2020-10" db="EMBL/GenBank/DDBJ databases">
        <title>The genome sequence of Chitinilyticum litopenaei 4Y14.</title>
        <authorList>
            <person name="Liu Y."/>
        </authorList>
    </citation>
    <scope>NUCLEOTIDE SEQUENCE [LARGE SCALE GENOMIC DNA]</scope>
    <source>
        <strain evidence="5 6">4Y14</strain>
    </source>
</reference>
<comment type="similarity">
    <text evidence="1 3 4">Belongs to the ArsC family.</text>
</comment>
<dbReference type="SUPFAM" id="SSF52833">
    <property type="entry name" value="Thioredoxin-like"/>
    <property type="match status" value="1"/>
</dbReference>
<dbReference type="CDD" id="cd03034">
    <property type="entry name" value="ArsC_ArsC"/>
    <property type="match status" value="1"/>
</dbReference>
<proteinExistence type="inferred from homology"/>
<gene>
    <name evidence="5" type="primary">arsC</name>
    <name evidence="5" type="ORF">INR99_03335</name>
</gene>
<dbReference type="EC" id="1.20.4.1" evidence="4"/>
<name>A0A8J7K9M1_9NEIS</name>
<dbReference type="PROSITE" id="PS51353">
    <property type="entry name" value="ARSC"/>
    <property type="match status" value="1"/>
</dbReference>
<protein>
    <recommendedName>
        <fullName evidence="4">Arsenate reductase</fullName>
        <ecNumber evidence="4">1.20.4.1</ecNumber>
    </recommendedName>
</protein>
<keyword evidence="2 4" id="KW-0560">Oxidoreductase</keyword>
<sequence length="118" mass="13009">MSVTIYHNPRCSKSRETLALLEQRGITPQVIEYLKTPPDTRQLAELVTLLGLTPRELLRTKEAEYSELKLANPALDDAAILAAMHTHPRLIERPIVVVDGQKAALGRPPEAVLAILPA</sequence>